<organism evidence="2 3">
    <name type="scientific">Candidatus Coprovicinus avistercoris</name>
    <dbReference type="NCBI Taxonomy" id="2840754"/>
    <lineage>
        <taxon>Bacteria</taxon>
        <taxon>Bacillati</taxon>
        <taxon>Actinomycetota</taxon>
        <taxon>Coriobacteriia</taxon>
        <taxon>Coriobacteriales</taxon>
        <taxon>Coriobacteriaceae</taxon>
        <taxon>Coriobacteriaceae incertae sedis</taxon>
        <taxon>Candidatus Coprovicinus</taxon>
    </lineage>
</organism>
<dbReference type="GO" id="GO:0006629">
    <property type="term" value="P:lipid metabolic process"/>
    <property type="evidence" value="ECO:0007669"/>
    <property type="project" value="InterPro"/>
</dbReference>
<dbReference type="InterPro" id="IPR017946">
    <property type="entry name" value="PLC-like_Pdiesterase_TIM-brl"/>
</dbReference>
<evidence type="ECO:0000259" key="1">
    <source>
        <dbReference type="PROSITE" id="PS51704"/>
    </source>
</evidence>
<dbReference type="Pfam" id="PF03009">
    <property type="entry name" value="GDPD"/>
    <property type="match status" value="1"/>
</dbReference>
<dbReference type="EMBL" id="DVMQ01000021">
    <property type="protein sequence ID" value="HIU24826.1"/>
    <property type="molecule type" value="Genomic_DNA"/>
</dbReference>
<protein>
    <submittedName>
        <fullName evidence="2">Glycerophosphodiester phosphodiesterase</fullName>
    </submittedName>
</protein>
<proteinExistence type="predicted"/>
<evidence type="ECO:0000313" key="2">
    <source>
        <dbReference type="EMBL" id="HIU24826.1"/>
    </source>
</evidence>
<accession>A0A9D1HY37</accession>
<dbReference type="InterPro" id="IPR030395">
    <property type="entry name" value="GP_PDE_dom"/>
</dbReference>
<dbReference type="GO" id="GO:0008081">
    <property type="term" value="F:phosphoric diester hydrolase activity"/>
    <property type="evidence" value="ECO:0007669"/>
    <property type="project" value="InterPro"/>
</dbReference>
<reference evidence="2" key="1">
    <citation type="submission" date="2020-10" db="EMBL/GenBank/DDBJ databases">
        <authorList>
            <person name="Gilroy R."/>
        </authorList>
    </citation>
    <scope>NUCLEOTIDE SEQUENCE</scope>
    <source>
        <strain evidence="2">ChiHjej12B11-29160</strain>
    </source>
</reference>
<dbReference type="PROSITE" id="PS51704">
    <property type="entry name" value="GP_PDE"/>
    <property type="match status" value="1"/>
</dbReference>
<comment type="caution">
    <text evidence="2">The sequence shown here is derived from an EMBL/GenBank/DDBJ whole genome shotgun (WGS) entry which is preliminary data.</text>
</comment>
<dbReference type="PANTHER" id="PTHR46211">
    <property type="entry name" value="GLYCEROPHOSPHORYL DIESTER PHOSPHODIESTERASE"/>
    <property type="match status" value="1"/>
</dbReference>
<dbReference type="AlphaFoldDB" id="A0A9D1HY37"/>
<name>A0A9D1HY37_9ACTN</name>
<dbReference type="Proteomes" id="UP000824078">
    <property type="component" value="Unassembled WGS sequence"/>
</dbReference>
<gene>
    <name evidence="2" type="ORF">IAD17_07905</name>
</gene>
<feature type="domain" description="GP-PDE" evidence="1">
    <location>
        <begin position="49"/>
        <end position="303"/>
    </location>
</feature>
<dbReference type="Gene3D" id="3.20.20.190">
    <property type="entry name" value="Phosphatidylinositol (PI) phosphodiesterase"/>
    <property type="match status" value="1"/>
</dbReference>
<reference evidence="2" key="2">
    <citation type="journal article" date="2021" name="PeerJ">
        <title>Extensive microbial diversity within the chicken gut microbiome revealed by metagenomics and culture.</title>
        <authorList>
            <person name="Gilroy R."/>
            <person name="Ravi A."/>
            <person name="Getino M."/>
            <person name="Pursley I."/>
            <person name="Horton D.L."/>
            <person name="Alikhan N.F."/>
            <person name="Baker D."/>
            <person name="Gharbi K."/>
            <person name="Hall N."/>
            <person name="Watson M."/>
            <person name="Adriaenssens E.M."/>
            <person name="Foster-Nyarko E."/>
            <person name="Jarju S."/>
            <person name="Secka A."/>
            <person name="Antonio M."/>
            <person name="Oren A."/>
            <person name="Chaudhuri R.R."/>
            <person name="La Ragione R."/>
            <person name="Hildebrand F."/>
            <person name="Pallen M.J."/>
        </authorList>
    </citation>
    <scope>NUCLEOTIDE SEQUENCE</scope>
    <source>
        <strain evidence="2">ChiHjej12B11-29160</strain>
    </source>
</reference>
<dbReference type="SUPFAM" id="SSF51695">
    <property type="entry name" value="PLC-like phosphodiesterases"/>
    <property type="match status" value="1"/>
</dbReference>
<sequence>MARTKRPLEIAATTTLGTLAAAAGAAATVWSFSPRKDALIENRWRQICHYRYAHRGLHDKTQGIPENSIPAFEQARDYGFGAELDVHLTKDGALVVFHDSDVFRMCGTKGIVEKMEYKELSKLRLAGTNERIPLFDEVLQIFEWDATTPAATMPAPIIIELKTYGSNAFALTEQAVKALDKRNVRYVIESFDPRVLLWLRVHRPDIIRGQLSENFLQDDTTEDQSLFLRWSASALLGNPIGRPDFVSYRFEDRHNAAVQIVCSKLGVRLVTWTIRSKDAMITSESEGAPVIFEGFVPSPRSAIL</sequence>
<evidence type="ECO:0000313" key="3">
    <source>
        <dbReference type="Proteomes" id="UP000824078"/>
    </source>
</evidence>
<dbReference type="PANTHER" id="PTHR46211:SF14">
    <property type="entry name" value="GLYCEROPHOSPHODIESTER PHOSPHODIESTERASE"/>
    <property type="match status" value="1"/>
</dbReference>